<dbReference type="AlphaFoldDB" id="A0AA36ASQ0"/>
<accession>A0AA36ASQ0</accession>
<dbReference type="Proteomes" id="UP001162480">
    <property type="component" value="Chromosome 3"/>
</dbReference>
<dbReference type="EMBL" id="OX597816">
    <property type="protein sequence ID" value="CAI9720122.1"/>
    <property type="molecule type" value="Genomic_DNA"/>
</dbReference>
<protein>
    <submittedName>
        <fullName evidence="1">Uncharacterized protein</fullName>
    </submittedName>
</protein>
<evidence type="ECO:0000313" key="1">
    <source>
        <dbReference type="EMBL" id="CAI9720122.1"/>
    </source>
</evidence>
<gene>
    <name evidence="1" type="ORF">OCTVUL_1B030309</name>
</gene>
<reference evidence="1" key="1">
    <citation type="submission" date="2023-08" db="EMBL/GenBank/DDBJ databases">
        <authorList>
            <person name="Alioto T."/>
            <person name="Alioto T."/>
            <person name="Gomez Garrido J."/>
        </authorList>
    </citation>
    <scope>NUCLEOTIDE SEQUENCE</scope>
</reference>
<evidence type="ECO:0000313" key="2">
    <source>
        <dbReference type="Proteomes" id="UP001162480"/>
    </source>
</evidence>
<proteinExistence type="predicted"/>
<organism evidence="1 2">
    <name type="scientific">Octopus vulgaris</name>
    <name type="common">Common octopus</name>
    <dbReference type="NCBI Taxonomy" id="6645"/>
    <lineage>
        <taxon>Eukaryota</taxon>
        <taxon>Metazoa</taxon>
        <taxon>Spiralia</taxon>
        <taxon>Lophotrochozoa</taxon>
        <taxon>Mollusca</taxon>
        <taxon>Cephalopoda</taxon>
        <taxon>Coleoidea</taxon>
        <taxon>Octopodiformes</taxon>
        <taxon>Octopoda</taxon>
        <taxon>Incirrata</taxon>
        <taxon>Octopodidae</taxon>
        <taxon>Octopus</taxon>
    </lineage>
</organism>
<name>A0AA36ASQ0_OCTVU</name>
<sequence length="90" mass="10045">MFVIDAGLDVDDGDHYTGTNDLDVRRAFMSFSMSFTSHSIRADIDNALLVVVIVVADNIQLTDVVKNVNANVLLLLSFSSSGSYRHRRRR</sequence>
<keyword evidence="2" id="KW-1185">Reference proteome</keyword>